<reference evidence="2 3" key="2">
    <citation type="journal article" date="2013" name="Genome Announc.">
        <title>Genome Sequence of Growth-Improving Paenibacillus mucilaginosus Strain KNP414.</title>
        <authorList>
            <person name="Lu J.J."/>
            <person name="Wang J.F."/>
            <person name="Hu X.F."/>
        </authorList>
    </citation>
    <scope>NUCLEOTIDE SEQUENCE [LARGE SCALE GENOMIC DNA]</scope>
    <source>
        <strain evidence="2 3">KNP414</strain>
    </source>
</reference>
<gene>
    <name evidence="2" type="ordered locus">KNP414_00147</name>
</gene>
<reference evidence="3" key="1">
    <citation type="submission" date="2011-06" db="EMBL/GenBank/DDBJ databases">
        <title>Complete genome sequence of Paenibacillus mucilaginosus KNP414.</title>
        <authorList>
            <person name="Wang J."/>
            <person name="Hu S."/>
            <person name="Hu X."/>
            <person name="Zhang B."/>
            <person name="Dong D."/>
            <person name="Zhang S."/>
            <person name="Zhao K."/>
            <person name="Wu D."/>
        </authorList>
    </citation>
    <scope>NUCLEOTIDE SEQUENCE [LARGE SCALE GENOMIC DNA]</scope>
    <source>
        <strain evidence="3">KNP414</strain>
    </source>
</reference>
<proteinExistence type="predicted"/>
<protein>
    <submittedName>
        <fullName evidence="2">Uncharacterized protein</fullName>
    </submittedName>
</protein>
<dbReference type="EMBL" id="CP002869">
    <property type="protein sequence ID" value="AEI38798.1"/>
    <property type="molecule type" value="Genomic_DNA"/>
</dbReference>
<evidence type="ECO:0000313" key="2">
    <source>
        <dbReference type="EMBL" id="AEI38798.1"/>
    </source>
</evidence>
<dbReference type="RefSeq" id="WP_013913964.1">
    <property type="nucleotide sequence ID" value="NC_015690.1"/>
</dbReference>
<keyword evidence="1" id="KW-0732">Signal</keyword>
<sequence>MIRRYGLGLFAGLTAAVLLLPSAADAGVVPATVFTIIGETEVYTKEGGGGRPMGRIAPYQSVTLAPDGPFDWYDERPQDPWLKVSTWLGSQWIRDDDRVLYGEFKEQTQTLTLIGTTRLFSRPDYGAATGESLAPQQVVSTASIGYAPKYITNTLSAMAQSGTWYRIETSWRGPVWIANPALMEEVKAEVVDYDVLLTGQESAYPLPYAEGEGDKLEAGIVRASARWEDRAIPFAAKLWYKVKLPQGERWIQPEHESLENYRGEQKPIELKTKTRYFEEPNLTYDRTRWLEPGTYPVVESFGDWRRIETPDGAKWIYPKRVLMERPEGILPVQETIRISGRTQTYYFPHNAEPCHTEGFFAPQEVQAFEKWTSPEGVVWYHITTFSGEEWVPEKPLGQTG</sequence>
<dbReference type="KEGG" id="pms:KNP414_00147"/>
<feature type="chain" id="PRO_5003370622" evidence="1">
    <location>
        <begin position="27"/>
        <end position="400"/>
    </location>
</feature>
<evidence type="ECO:0000313" key="3">
    <source>
        <dbReference type="Proteomes" id="UP000006620"/>
    </source>
</evidence>
<name>F8FJ85_PAEMK</name>
<dbReference type="PATRIC" id="fig|1036673.3.peg.138"/>
<dbReference type="AlphaFoldDB" id="F8FJ85"/>
<feature type="signal peptide" evidence="1">
    <location>
        <begin position="1"/>
        <end position="26"/>
    </location>
</feature>
<organism evidence="2 3">
    <name type="scientific">Paenibacillus mucilaginosus (strain KNP414)</name>
    <dbReference type="NCBI Taxonomy" id="1036673"/>
    <lineage>
        <taxon>Bacteria</taxon>
        <taxon>Bacillati</taxon>
        <taxon>Bacillota</taxon>
        <taxon>Bacilli</taxon>
        <taxon>Bacillales</taxon>
        <taxon>Paenibacillaceae</taxon>
        <taxon>Paenibacillus</taxon>
    </lineage>
</organism>
<dbReference type="HOGENOM" id="CLU_688571_0_0_9"/>
<dbReference type="Proteomes" id="UP000006620">
    <property type="component" value="Chromosome"/>
</dbReference>
<accession>F8FJ85</accession>
<evidence type="ECO:0000256" key="1">
    <source>
        <dbReference type="SAM" id="SignalP"/>
    </source>
</evidence>